<protein>
    <recommendedName>
        <fullName evidence="8">U3 small nucleolar RNA-associated protein 15 C-terminal domain-containing protein</fullName>
    </recommendedName>
</protein>
<dbReference type="PANTHER" id="PTHR19924:SF26">
    <property type="entry name" value="U3 SMALL NUCLEOLAR RNA-ASSOCIATED PROTEIN 15 HOMOLOG"/>
    <property type="match status" value="1"/>
</dbReference>
<evidence type="ECO:0000256" key="2">
    <source>
        <dbReference type="ARBA" id="ARBA00022552"/>
    </source>
</evidence>
<evidence type="ECO:0000256" key="6">
    <source>
        <dbReference type="PROSITE-ProRule" id="PRU00221"/>
    </source>
</evidence>
<dbReference type="InterPro" id="IPR015943">
    <property type="entry name" value="WD40/YVTN_repeat-like_dom_sf"/>
</dbReference>
<keyword evidence="10" id="KW-1185">Reference proteome</keyword>
<feature type="domain" description="U3 small nucleolar RNA-associated protein 15 C-terminal" evidence="8">
    <location>
        <begin position="400"/>
        <end position="535"/>
    </location>
</feature>
<feature type="repeat" description="WD" evidence="6">
    <location>
        <begin position="250"/>
        <end position="282"/>
    </location>
</feature>
<dbReference type="GO" id="GO:0045943">
    <property type="term" value="P:positive regulation of transcription by RNA polymerase I"/>
    <property type="evidence" value="ECO:0007669"/>
    <property type="project" value="TreeGrafter"/>
</dbReference>
<reference evidence="9" key="1">
    <citation type="submission" date="2022-07" db="EMBL/GenBank/DDBJ databases">
        <title>Draft genome sequence of Zalerion maritima ATCC 34329, a (micro)plastics degrading marine fungus.</title>
        <authorList>
            <person name="Paco A."/>
            <person name="Goncalves M.F.M."/>
            <person name="Rocha-Santos T.A.P."/>
            <person name="Alves A."/>
        </authorList>
    </citation>
    <scope>NUCLEOTIDE SEQUENCE</scope>
    <source>
        <strain evidence="9">ATCC 34329</strain>
    </source>
</reference>
<keyword evidence="4" id="KW-0677">Repeat</keyword>
<dbReference type="InterPro" id="IPR018983">
    <property type="entry name" value="U3_snoRNA-assocProt_15_C"/>
</dbReference>
<sequence length="541" mass="59470">MAAQVQPLQQVRLPAAPTPTTAEQRYWKTFKSQLILPSPTTITHIFSPNTPQTCDHFAVTSGNRVQLYSTRTRKPVKTITRFSTTARSGEIRRDGRIVVAGDDNGLIQVFDASSRAILKTWEKEHKPLPVWTTKFGNGDLTTLMSCGDDKTVRLWDLPGNSSTRAFLGHKDYVRTGSFMPDSSTMLASGSYDSTVRIWDSRSPGRAVLTFKHAHPVECVLPMPSGTVVLAASGSQISVLDLVAAKPQHLIQNHQKTVMDLSLASSGQRLVSGGLDGHVKIFETAAWNVVAGLKYSAPVHAVSVITSGQDKHDRHLCVATAARESAFLSIRTRLAGRDAAREKERRKEMSALLSGSIASYDSARGKRKRTAERNREMDALASEADAVIGEPGTLPGQAQSRSKRRKEARWHKQLRQGRFPPALDHVLDKSQKDYSPLNVLTLLTALRHRSALRESLEGRDEEGVMPILKWACGHVSDPRYLGVCVDVALELIDLYAEHCPGSQELEEAFRTLCRRVKMEVERAQVAVQTGGMVETLVLGGAA</sequence>
<evidence type="ECO:0000313" key="9">
    <source>
        <dbReference type="EMBL" id="KAJ2898543.1"/>
    </source>
</evidence>
<feature type="region of interest" description="Disordered" evidence="7">
    <location>
        <begin position="381"/>
        <end position="407"/>
    </location>
</feature>
<dbReference type="InterPro" id="IPR036322">
    <property type="entry name" value="WD40_repeat_dom_sf"/>
</dbReference>
<dbReference type="PANTHER" id="PTHR19924">
    <property type="entry name" value="UTP15 U3 SMALL NUCLEOLAR RNA-ASSOCIATED PROTEIN 15 FAMILY MEMBER"/>
    <property type="match status" value="1"/>
</dbReference>
<dbReference type="CDD" id="cd00200">
    <property type="entry name" value="WD40"/>
    <property type="match status" value="1"/>
</dbReference>
<evidence type="ECO:0000256" key="7">
    <source>
        <dbReference type="SAM" id="MobiDB-lite"/>
    </source>
</evidence>
<dbReference type="EMBL" id="JAKWBI020000226">
    <property type="protein sequence ID" value="KAJ2898543.1"/>
    <property type="molecule type" value="Genomic_DNA"/>
</dbReference>
<dbReference type="GO" id="GO:0006364">
    <property type="term" value="P:rRNA processing"/>
    <property type="evidence" value="ECO:0007669"/>
    <property type="project" value="UniProtKB-KW"/>
</dbReference>
<evidence type="ECO:0000256" key="4">
    <source>
        <dbReference type="ARBA" id="ARBA00022737"/>
    </source>
</evidence>
<feature type="repeat" description="WD" evidence="6">
    <location>
        <begin position="166"/>
        <end position="202"/>
    </location>
</feature>
<feature type="repeat" description="WD" evidence="6">
    <location>
        <begin position="143"/>
        <end position="165"/>
    </location>
</feature>
<evidence type="ECO:0000256" key="3">
    <source>
        <dbReference type="ARBA" id="ARBA00022574"/>
    </source>
</evidence>
<keyword evidence="3 6" id="KW-0853">WD repeat</keyword>
<dbReference type="PROSITE" id="PS50294">
    <property type="entry name" value="WD_REPEATS_REGION"/>
    <property type="match status" value="2"/>
</dbReference>
<dbReference type="AlphaFoldDB" id="A0AAD5WQD3"/>
<dbReference type="SMART" id="SM00320">
    <property type="entry name" value="WD40"/>
    <property type="match status" value="5"/>
</dbReference>
<comment type="subcellular location">
    <subcellularLocation>
        <location evidence="1">Nucleus</location>
        <location evidence="1">Nucleolus</location>
    </subcellularLocation>
</comment>
<proteinExistence type="predicted"/>
<comment type="caution">
    <text evidence="9">The sequence shown here is derived from an EMBL/GenBank/DDBJ whole genome shotgun (WGS) entry which is preliminary data.</text>
</comment>
<dbReference type="InterPro" id="IPR020472">
    <property type="entry name" value="WD40_PAC1"/>
</dbReference>
<dbReference type="GO" id="GO:0005730">
    <property type="term" value="C:nucleolus"/>
    <property type="evidence" value="ECO:0007669"/>
    <property type="project" value="UniProtKB-SubCell"/>
</dbReference>
<keyword evidence="5" id="KW-0539">Nucleus</keyword>
<organism evidence="9 10">
    <name type="scientific">Zalerion maritima</name>
    <dbReference type="NCBI Taxonomy" id="339359"/>
    <lineage>
        <taxon>Eukaryota</taxon>
        <taxon>Fungi</taxon>
        <taxon>Dikarya</taxon>
        <taxon>Ascomycota</taxon>
        <taxon>Pezizomycotina</taxon>
        <taxon>Sordariomycetes</taxon>
        <taxon>Lulworthiomycetidae</taxon>
        <taxon>Lulworthiales</taxon>
        <taxon>Lulworthiaceae</taxon>
        <taxon>Zalerion</taxon>
    </lineage>
</organism>
<dbReference type="Pfam" id="PF09384">
    <property type="entry name" value="UTP15_C"/>
    <property type="match status" value="1"/>
</dbReference>
<dbReference type="SUPFAM" id="SSF50978">
    <property type="entry name" value="WD40 repeat-like"/>
    <property type="match status" value="1"/>
</dbReference>
<gene>
    <name evidence="9" type="ORF">MKZ38_003834</name>
</gene>
<dbReference type="Gene3D" id="2.130.10.10">
    <property type="entry name" value="YVTN repeat-like/Quinoprotein amine dehydrogenase"/>
    <property type="match status" value="2"/>
</dbReference>
<evidence type="ECO:0000256" key="5">
    <source>
        <dbReference type="ARBA" id="ARBA00023242"/>
    </source>
</evidence>
<dbReference type="PROSITE" id="PS50082">
    <property type="entry name" value="WD_REPEATS_2"/>
    <property type="match status" value="3"/>
</dbReference>
<dbReference type="Pfam" id="PF00400">
    <property type="entry name" value="WD40"/>
    <property type="match status" value="3"/>
</dbReference>
<keyword evidence="2" id="KW-0698">rRNA processing</keyword>
<evidence type="ECO:0000256" key="1">
    <source>
        <dbReference type="ARBA" id="ARBA00004604"/>
    </source>
</evidence>
<evidence type="ECO:0000259" key="8">
    <source>
        <dbReference type="Pfam" id="PF09384"/>
    </source>
</evidence>
<dbReference type="Proteomes" id="UP001201980">
    <property type="component" value="Unassembled WGS sequence"/>
</dbReference>
<name>A0AAD5WQD3_9PEZI</name>
<dbReference type="InterPro" id="IPR001680">
    <property type="entry name" value="WD40_rpt"/>
</dbReference>
<accession>A0AAD5WQD3</accession>
<dbReference type="InterPro" id="IPR019775">
    <property type="entry name" value="WD40_repeat_CS"/>
</dbReference>
<dbReference type="PRINTS" id="PR00320">
    <property type="entry name" value="GPROTEINBRPT"/>
</dbReference>
<dbReference type="PROSITE" id="PS00678">
    <property type="entry name" value="WD_REPEATS_1"/>
    <property type="match status" value="1"/>
</dbReference>
<evidence type="ECO:0000313" key="10">
    <source>
        <dbReference type="Proteomes" id="UP001201980"/>
    </source>
</evidence>